<name>A0A0A8XW58_ARUDO</name>
<dbReference type="EMBL" id="GBRH01280907">
    <property type="protein sequence ID" value="JAD16988.1"/>
    <property type="molecule type" value="Transcribed_RNA"/>
</dbReference>
<sequence>MKQNTVSRKKKGHMAKLISNHFPNNLPISIAYIVIMGLETPLHPQKKARYEI</sequence>
<protein>
    <submittedName>
        <fullName evidence="1">Uncharacterized protein</fullName>
    </submittedName>
</protein>
<organism evidence="1">
    <name type="scientific">Arundo donax</name>
    <name type="common">Giant reed</name>
    <name type="synonym">Donax arundinaceus</name>
    <dbReference type="NCBI Taxonomy" id="35708"/>
    <lineage>
        <taxon>Eukaryota</taxon>
        <taxon>Viridiplantae</taxon>
        <taxon>Streptophyta</taxon>
        <taxon>Embryophyta</taxon>
        <taxon>Tracheophyta</taxon>
        <taxon>Spermatophyta</taxon>
        <taxon>Magnoliopsida</taxon>
        <taxon>Liliopsida</taxon>
        <taxon>Poales</taxon>
        <taxon>Poaceae</taxon>
        <taxon>PACMAD clade</taxon>
        <taxon>Arundinoideae</taxon>
        <taxon>Arundineae</taxon>
        <taxon>Arundo</taxon>
    </lineage>
</organism>
<proteinExistence type="predicted"/>
<evidence type="ECO:0000313" key="1">
    <source>
        <dbReference type="EMBL" id="JAD16988.1"/>
    </source>
</evidence>
<dbReference type="AlphaFoldDB" id="A0A0A8XW58"/>
<accession>A0A0A8XW58</accession>
<reference evidence="1" key="1">
    <citation type="submission" date="2014-09" db="EMBL/GenBank/DDBJ databases">
        <authorList>
            <person name="Magalhaes I.L.F."/>
            <person name="Oliveira U."/>
            <person name="Santos F.R."/>
            <person name="Vidigal T.H.D.A."/>
            <person name="Brescovit A.D."/>
            <person name="Santos A.J."/>
        </authorList>
    </citation>
    <scope>NUCLEOTIDE SEQUENCE</scope>
    <source>
        <tissue evidence="1">Shoot tissue taken approximately 20 cm above the soil surface</tissue>
    </source>
</reference>
<reference evidence="1" key="2">
    <citation type="journal article" date="2015" name="Data Brief">
        <title>Shoot transcriptome of the giant reed, Arundo donax.</title>
        <authorList>
            <person name="Barrero R.A."/>
            <person name="Guerrero F.D."/>
            <person name="Moolhuijzen P."/>
            <person name="Goolsby J.A."/>
            <person name="Tidwell J."/>
            <person name="Bellgard S.E."/>
            <person name="Bellgard M.I."/>
        </authorList>
    </citation>
    <scope>NUCLEOTIDE SEQUENCE</scope>
    <source>
        <tissue evidence="1">Shoot tissue taken approximately 20 cm above the soil surface</tissue>
    </source>
</reference>